<dbReference type="PANTHER" id="PTHR34761:SF1">
    <property type="entry name" value="NUCLEOLUS AND NEURAL PROGENITOR PROTEIN"/>
    <property type="match status" value="1"/>
</dbReference>
<dbReference type="GO" id="GO:0045747">
    <property type="term" value="P:positive regulation of Notch signaling pathway"/>
    <property type="evidence" value="ECO:0007669"/>
    <property type="project" value="TreeGrafter"/>
</dbReference>
<name>A0A6P7H3S9_9TELE</name>
<dbReference type="InterPro" id="IPR027951">
    <property type="entry name" value="Nepro_N"/>
</dbReference>
<protein>
    <submittedName>
        <fullName evidence="5">Nucleolus and neural progenitor protein</fullName>
    </submittedName>
</protein>
<dbReference type="Proteomes" id="UP000515145">
    <property type="component" value="Chromosome 21"/>
</dbReference>
<feature type="compositionally biased region" description="Basic residues" evidence="1">
    <location>
        <begin position="244"/>
        <end position="262"/>
    </location>
</feature>
<gene>
    <name evidence="5" type="primary">rmp64</name>
</gene>
<evidence type="ECO:0000256" key="1">
    <source>
        <dbReference type="SAM" id="MobiDB-lite"/>
    </source>
</evidence>
<dbReference type="CTD" id="25871"/>
<feature type="transmembrane region" description="Helical" evidence="2">
    <location>
        <begin position="164"/>
        <end position="182"/>
    </location>
</feature>
<keyword evidence="2" id="KW-1133">Transmembrane helix</keyword>
<keyword evidence="4" id="KW-1185">Reference proteome</keyword>
<feature type="region of interest" description="Disordered" evidence="1">
    <location>
        <begin position="418"/>
        <end position="450"/>
    </location>
</feature>
<dbReference type="OrthoDB" id="9899341at2759"/>
<reference evidence="5" key="1">
    <citation type="submission" date="2025-08" db="UniProtKB">
        <authorList>
            <consortium name="RefSeq"/>
        </authorList>
    </citation>
    <scope>IDENTIFICATION</scope>
</reference>
<feature type="compositionally biased region" description="Basic residues" evidence="1">
    <location>
        <begin position="425"/>
        <end position="435"/>
    </location>
</feature>
<accession>A0A6P7H3S9</accession>
<evidence type="ECO:0000313" key="4">
    <source>
        <dbReference type="Proteomes" id="UP000515145"/>
    </source>
</evidence>
<organism evidence="4 5">
    <name type="scientific">Parambassis ranga</name>
    <name type="common">Indian glassy fish</name>
    <dbReference type="NCBI Taxonomy" id="210632"/>
    <lineage>
        <taxon>Eukaryota</taxon>
        <taxon>Metazoa</taxon>
        <taxon>Chordata</taxon>
        <taxon>Craniata</taxon>
        <taxon>Vertebrata</taxon>
        <taxon>Euteleostomi</taxon>
        <taxon>Actinopterygii</taxon>
        <taxon>Neopterygii</taxon>
        <taxon>Teleostei</taxon>
        <taxon>Neoteleostei</taxon>
        <taxon>Acanthomorphata</taxon>
        <taxon>Ovalentaria</taxon>
        <taxon>Ambassidae</taxon>
        <taxon>Parambassis</taxon>
    </lineage>
</organism>
<dbReference type="GeneID" id="114426090"/>
<dbReference type="InParanoid" id="A0A6P7H3S9"/>
<proteinExistence type="predicted"/>
<dbReference type="GO" id="GO:0005634">
    <property type="term" value="C:nucleus"/>
    <property type="evidence" value="ECO:0007669"/>
    <property type="project" value="TreeGrafter"/>
</dbReference>
<feature type="domain" description="Nucleolus and neural progenitor protein-like N-terminal" evidence="3">
    <location>
        <begin position="6"/>
        <end position="196"/>
    </location>
</feature>
<feature type="region of interest" description="Disordered" evidence="1">
    <location>
        <begin position="241"/>
        <end position="266"/>
    </location>
</feature>
<keyword evidence="2" id="KW-0812">Transmembrane</keyword>
<dbReference type="AlphaFoldDB" id="A0A6P7H3S9"/>
<dbReference type="Pfam" id="PF14780">
    <property type="entry name" value="NEPRO_N"/>
    <property type="match status" value="1"/>
</dbReference>
<evidence type="ECO:0000313" key="5">
    <source>
        <dbReference type="RefSeq" id="XP_028249048.1"/>
    </source>
</evidence>
<evidence type="ECO:0000259" key="3">
    <source>
        <dbReference type="Pfam" id="PF14780"/>
    </source>
</evidence>
<evidence type="ECO:0000256" key="2">
    <source>
        <dbReference type="SAM" id="Phobius"/>
    </source>
</evidence>
<dbReference type="PANTHER" id="PTHR34761">
    <property type="entry name" value="NUCLEOLUS AND NEURAL PROGENITOR PROTEIN"/>
    <property type="match status" value="1"/>
</dbReference>
<keyword evidence="2" id="KW-0472">Membrane</keyword>
<dbReference type="RefSeq" id="XP_028249048.1">
    <property type="nucleotide sequence ID" value="XM_028393247.1"/>
</dbReference>
<dbReference type="FunCoup" id="A0A6P7H3S9">
    <property type="interactions" value="1305"/>
</dbReference>
<dbReference type="InterPro" id="IPR052835">
    <property type="entry name" value="Nepro"/>
</dbReference>
<sequence length="480" mass="55012">MAAEPWNKINIPFPGAVSSVRISFTSATAMHIKSLSAENEKVLALFRSEILQTEIRVLYELLHILHNSSKGNKTFKGLQQVEQCVNRLKNMKLDAALCELTDLCPTRIQRELSIKAGVCDVPSQPMIEWICLKVLGAARLMSCTLKRCTRAFVLTRQQMKWEEFIILNVVITSLLSRLWVIFRGMLVSLSALYKPLLEVLRDVAQVQPMPFLTDFTLPLDIAEFLGPTDAALMSKHAACDPHGKVTKKNQQMKKKSSVRSKKQGQTSKIKEDLGVAVSRGFELETDIKSFLKINKNIPKDKSFTHKADKKQMFKKQVREATSFMHMVTHLEEMIQWCKSQRMEKERRLLTFLRLKCQKMKCLEASGYNVQRKLQTFRHEARRASSPQGSMPKTIRSHTVMKRNSRLKRRFQSLRSRFPSSSVRTGVKRKHQRGRRNGTDFSGFGFPKDNQCSRMTEEETNQTTDSDIHDDIDDIFASVGL</sequence>